<keyword evidence="3" id="KW-0813">Transport</keyword>
<protein>
    <submittedName>
        <fullName evidence="12">GTPase-activating protein S13</fullName>
    </submittedName>
</protein>
<keyword evidence="5" id="KW-0677">Repeat</keyword>
<keyword evidence="9" id="KW-0906">Nuclear pore complex</keyword>
<dbReference type="Proteomes" id="UP001470230">
    <property type="component" value="Unassembled WGS sequence"/>
</dbReference>
<evidence type="ECO:0000256" key="7">
    <source>
        <dbReference type="ARBA" id="ARBA00022927"/>
    </source>
</evidence>
<dbReference type="Gene3D" id="2.130.10.10">
    <property type="entry name" value="YVTN repeat-like/Quinoprotein amine dehydrogenase"/>
    <property type="match status" value="1"/>
</dbReference>
<evidence type="ECO:0000256" key="6">
    <source>
        <dbReference type="ARBA" id="ARBA00022816"/>
    </source>
</evidence>
<keyword evidence="7" id="KW-0653">Protein transport</keyword>
<dbReference type="InterPro" id="IPR037363">
    <property type="entry name" value="Sec13/Seh1_fam"/>
</dbReference>
<evidence type="ECO:0000256" key="2">
    <source>
        <dbReference type="ARBA" id="ARBA00010102"/>
    </source>
</evidence>
<keyword evidence="6" id="KW-0509">mRNA transport</keyword>
<keyword evidence="8" id="KW-0811">Translocation</keyword>
<dbReference type="EMBL" id="JAPFFF010000018">
    <property type="protein sequence ID" value="KAK8860941.1"/>
    <property type="molecule type" value="Genomic_DNA"/>
</dbReference>
<dbReference type="InterPro" id="IPR015943">
    <property type="entry name" value="WD40/YVTN_repeat-like_dom_sf"/>
</dbReference>
<reference evidence="12 13" key="1">
    <citation type="submission" date="2024-04" db="EMBL/GenBank/DDBJ databases">
        <title>Tritrichomonas musculus Genome.</title>
        <authorList>
            <person name="Alves-Ferreira E."/>
            <person name="Grigg M."/>
            <person name="Lorenzi H."/>
            <person name="Galac M."/>
        </authorList>
    </citation>
    <scope>NUCLEOTIDE SEQUENCE [LARGE SCALE GENOMIC DNA]</scope>
    <source>
        <strain evidence="12 13">EAF2021</strain>
    </source>
</reference>
<keyword evidence="10" id="KW-0539">Nucleus</keyword>
<comment type="subcellular location">
    <subcellularLocation>
        <location evidence="1">Nucleus</location>
        <location evidence="1">Nuclear pore complex</location>
    </subcellularLocation>
</comment>
<gene>
    <name evidence="12" type="ORF">M9Y10_012633</name>
</gene>
<dbReference type="PANTHER" id="PTHR11024">
    <property type="entry name" value="NUCLEAR PORE COMPLEX PROTEIN SEC13 / SEH1 FAMILY MEMBER"/>
    <property type="match status" value="1"/>
</dbReference>
<dbReference type="InterPro" id="IPR036322">
    <property type="entry name" value="WD40_repeat_dom_sf"/>
</dbReference>
<evidence type="ECO:0000256" key="11">
    <source>
        <dbReference type="PROSITE-ProRule" id="PRU00221"/>
    </source>
</evidence>
<dbReference type="Pfam" id="PF00400">
    <property type="entry name" value="WD40"/>
    <property type="match status" value="2"/>
</dbReference>
<keyword evidence="13" id="KW-1185">Reference proteome</keyword>
<name>A0ABR2ID64_9EUKA</name>
<evidence type="ECO:0000256" key="9">
    <source>
        <dbReference type="ARBA" id="ARBA00023132"/>
    </source>
</evidence>
<dbReference type="SMART" id="SM00320">
    <property type="entry name" value="WD40"/>
    <property type="match status" value="5"/>
</dbReference>
<dbReference type="SUPFAM" id="SSF50978">
    <property type="entry name" value="WD40 repeat-like"/>
    <property type="match status" value="1"/>
</dbReference>
<comment type="caution">
    <text evidence="12">The sequence shown here is derived from an EMBL/GenBank/DDBJ whole genome shotgun (WGS) entry which is preliminary data.</text>
</comment>
<evidence type="ECO:0000256" key="4">
    <source>
        <dbReference type="ARBA" id="ARBA00022574"/>
    </source>
</evidence>
<evidence type="ECO:0000256" key="3">
    <source>
        <dbReference type="ARBA" id="ARBA00022448"/>
    </source>
</evidence>
<comment type="similarity">
    <text evidence="2">Belongs to the WD repeat SEC13 family.</text>
</comment>
<evidence type="ECO:0000256" key="8">
    <source>
        <dbReference type="ARBA" id="ARBA00023010"/>
    </source>
</evidence>
<dbReference type="PROSITE" id="PS50082">
    <property type="entry name" value="WD_REPEATS_2"/>
    <property type="match status" value="1"/>
</dbReference>
<dbReference type="InterPro" id="IPR001680">
    <property type="entry name" value="WD40_rpt"/>
</dbReference>
<evidence type="ECO:0000313" key="13">
    <source>
        <dbReference type="Proteomes" id="UP001470230"/>
    </source>
</evidence>
<feature type="repeat" description="WD" evidence="11">
    <location>
        <begin position="202"/>
        <end position="243"/>
    </location>
</feature>
<evidence type="ECO:0000313" key="12">
    <source>
        <dbReference type="EMBL" id="KAK8860941.1"/>
    </source>
</evidence>
<dbReference type="PANTHER" id="PTHR11024:SF2">
    <property type="entry name" value="PROTEIN SEC13 HOMOLOG"/>
    <property type="match status" value="1"/>
</dbReference>
<evidence type="ECO:0000256" key="10">
    <source>
        <dbReference type="ARBA" id="ARBA00023242"/>
    </source>
</evidence>
<evidence type="ECO:0000256" key="5">
    <source>
        <dbReference type="ARBA" id="ARBA00022737"/>
    </source>
</evidence>
<organism evidence="12 13">
    <name type="scientific">Tritrichomonas musculus</name>
    <dbReference type="NCBI Taxonomy" id="1915356"/>
    <lineage>
        <taxon>Eukaryota</taxon>
        <taxon>Metamonada</taxon>
        <taxon>Parabasalia</taxon>
        <taxon>Tritrichomonadida</taxon>
        <taxon>Tritrichomonadidae</taxon>
        <taxon>Tritrichomonas</taxon>
    </lineage>
</organism>
<evidence type="ECO:0000256" key="1">
    <source>
        <dbReference type="ARBA" id="ARBA00004567"/>
    </source>
</evidence>
<sequence length="299" mass="33217">MGDLPDNIQVPNIENVAECCFNPEGTLLAFLYIDGSVKIFEADENRKFHSIYETQPCCRRATSISFASFDNGAIFAFADEAGRTYLYQRIKLTEFKQAMTFHQHKSPINSLAFAPIALCFATAASDGYVSITSCEQQNWSVQTVKISEKPATSVSWSPPQYMSFIEQPNSSTDVRFVAGAADGSFTIFQSRGASWIQEGLPVSAHDGAVNSVAWRPLPGFSRYEIATCGSDCLVKLWSFEDNKWECVEICKCDEEPVALKWSSSGFILSISSGTSIVELYREVSHNNWELLDNSSNSNY</sequence>
<accession>A0ABR2ID64</accession>
<keyword evidence="4 11" id="KW-0853">WD repeat</keyword>
<proteinExistence type="inferred from homology"/>